<sequence length="159" mass="17178">MPSLMEALEARRAEVLGQAERLREQIAGLSEELSRAEERLSRLQIARETVEEVLPAPSSSVPGTDAMVGGAGGVAVALVKAEAELDVTVMSPEYREIIALFATSGAAMRCKEVCRHLGPGTEPRHVEGMRSKLKRLVERGILAEPSSGLFKVDGRKQGW</sequence>
<accession>A0ABW0XSJ5</accession>
<keyword evidence="1" id="KW-0175">Coiled coil</keyword>
<dbReference type="Proteomes" id="UP001596183">
    <property type="component" value="Unassembled WGS sequence"/>
</dbReference>
<reference evidence="3" key="1">
    <citation type="journal article" date="2019" name="Int. J. Syst. Evol. Microbiol.">
        <title>The Global Catalogue of Microorganisms (GCM) 10K type strain sequencing project: providing services to taxonomists for standard genome sequencing and annotation.</title>
        <authorList>
            <consortium name="The Broad Institute Genomics Platform"/>
            <consortium name="The Broad Institute Genome Sequencing Center for Infectious Disease"/>
            <person name="Wu L."/>
            <person name="Ma J."/>
        </authorList>
    </citation>
    <scope>NUCLEOTIDE SEQUENCE [LARGE SCALE GENOMIC DNA]</scope>
    <source>
        <strain evidence="3">JCM 13852</strain>
    </source>
</reference>
<organism evidence="2 3">
    <name type="scientific">Streptomyces incanus</name>
    <dbReference type="NCBI Taxonomy" id="887453"/>
    <lineage>
        <taxon>Bacteria</taxon>
        <taxon>Bacillati</taxon>
        <taxon>Actinomycetota</taxon>
        <taxon>Actinomycetes</taxon>
        <taxon>Kitasatosporales</taxon>
        <taxon>Streptomycetaceae</taxon>
        <taxon>Streptomyces</taxon>
    </lineage>
</organism>
<evidence type="ECO:0000313" key="3">
    <source>
        <dbReference type="Proteomes" id="UP001596183"/>
    </source>
</evidence>
<proteinExistence type="predicted"/>
<evidence type="ECO:0000313" key="2">
    <source>
        <dbReference type="EMBL" id="MFC5673527.1"/>
    </source>
</evidence>
<evidence type="ECO:0000256" key="1">
    <source>
        <dbReference type="SAM" id="Coils"/>
    </source>
</evidence>
<dbReference type="EMBL" id="JBHSPC010000087">
    <property type="protein sequence ID" value="MFC5673527.1"/>
    <property type="molecule type" value="Genomic_DNA"/>
</dbReference>
<dbReference type="RefSeq" id="WP_381217545.1">
    <property type="nucleotide sequence ID" value="NZ_JBHSPC010000087.1"/>
</dbReference>
<comment type="caution">
    <text evidence="2">The sequence shown here is derived from an EMBL/GenBank/DDBJ whole genome shotgun (WGS) entry which is preliminary data.</text>
</comment>
<keyword evidence="3" id="KW-1185">Reference proteome</keyword>
<gene>
    <name evidence="2" type="ORF">ACFP2V_26510</name>
</gene>
<name>A0ABW0XSJ5_9ACTN</name>
<protein>
    <submittedName>
        <fullName evidence="2">Uncharacterized protein</fullName>
    </submittedName>
</protein>
<feature type="coiled-coil region" evidence="1">
    <location>
        <begin position="5"/>
        <end position="53"/>
    </location>
</feature>